<evidence type="ECO:0000256" key="1">
    <source>
        <dbReference type="SAM" id="MobiDB-lite"/>
    </source>
</evidence>
<dbReference type="AlphaFoldDB" id="A0A345PD36"/>
<dbReference type="Pfam" id="PF14151">
    <property type="entry name" value="YfhD"/>
    <property type="match status" value="1"/>
</dbReference>
<dbReference type="KEGG" id="ocn:CUC15_02500"/>
<feature type="region of interest" description="Disordered" evidence="1">
    <location>
        <begin position="38"/>
        <end position="61"/>
    </location>
</feature>
<evidence type="ECO:0000313" key="2">
    <source>
        <dbReference type="EMBL" id="AXI07916.1"/>
    </source>
</evidence>
<accession>A0A345PD36</accession>
<evidence type="ECO:0000313" key="3">
    <source>
        <dbReference type="Proteomes" id="UP000253908"/>
    </source>
</evidence>
<sequence>MGRDDHNKSKNNFLAQTPKQQLVTDGIDVEFSEEFADEHDKVAQARSKAADQRVKGKNPKL</sequence>
<dbReference type="OrthoDB" id="2973490at2"/>
<protein>
    <submittedName>
        <fullName evidence="2">YfhD family protein</fullName>
    </submittedName>
</protein>
<name>A0A345PD36_9BACI</name>
<dbReference type="RefSeq" id="WP_114915210.1">
    <property type="nucleotide sequence ID" value="NZ_CP024848.1"/>
</dbReference>
<keyword evidence="3" id="KW-1185">Reference proteome</keyword>
<proteinExistence type="predicted"/>
<reference evidence="3" key="1">
    <citation type="submission" date="2017-11" db="EMBL/GenBank/DDBJ databases">
        <authorList>
            <person name="Zhu W."/>
        </authorList>
    </citation>
    <scope>NUCLEOTIDE SEQUENCE [LARGE SCALE GENOMIC DNA]</scope>
    <source>
        <strain evidence="3">160</strain>
    </source>
</reference>
<feature type="compositionally biased region" description="Basic and acidic residues" evidence="1">
    <location>
        <begin position="38"/>
        <end position="54"/>
    </location>
</feature>
<dbReference type="Proteomes" id="UP000253908">
    <property type="component" value="Chromosome"/>
</dbReference>
<dbReference type="EMBL" id="CP024848">
    <property type="protein sequence ID" value="AXI07916.1"/>
    <property type="molecule type" value="Genomic_DNA"/>
</dbReference>
<gene>
    <name evidence="2" type="ORF">CUC15_02500</name>
</gene>
<dbReference type="InterPro" id="IPR025435">
    <property type="entry name" value="YfhD-like"/>
</dbReference>
<organism evidence="2 3">
    <name type="scientific">Oceanobacillus zhaokaii</name>
    <dbReference type="NCBI Taxonomy" id="2052660"/>
    <lineage>
        <taxon>Bacteria</taxon>
        <taxon>Bacillati</taxon>
        <taxon>Bacillota</taxon>
        <taxon>Bacilli</taxon>
        <taxon>Bacillales</taxon>
        <taxon>Bacillaceae</taxon>
        <taxon>Oceanobacillus</taxon>
    </lineage>
</organism>